<accession>A6DTK7</accession>
<keyword evidence="3" id="KW-0732">Signal</keyword>
<evidence type="ECO:0000313" key="5">
    <source>
        <dbReference type="EMBL" id="EDM25046.1"/>
    </source>
</evidence>
<dbReference type="GO" id="GO:0019808">
    <property type="term" value="F:polyamine binding"/>
    <property type="evidence" value="ECO:0007669"/>
    <property type="project" value="InterPro"/>
</dbReference>
<evidence type="ECO:0000256" key="3">
    <source>
        <dbReference type="ARBA" id="ARBA00022729"/>
    </source>
</evidence>
<protein>
    <submittedName>
        <fullName evidence="5">Spermidine/putrescine-binding protein</fullName>
    </submittedName>
</protein>
<dbReference type="Proteomes" id="UP000004947">
    <property type="component" value="Unassembled WGS sequence"/>
</dbReference>
<keyword evidence="6" id="KW-1185">Reference proteome</keyword>
<gene>
    <name evidence="5" type="ORF">LNTAR_01832</name>
</gene>
<organism evidence="5 6">
    <name type="scientific">Lentisphaera araneosa HTCC2155</name>
    <dbReference type="NCBI Taxonomy" id="313628"/>
    <lineage>
        <taxon>Bacteria</taxon>
        <taxon>Pseudomonadati</taxon>
        <taxon>Lentisphaerota</taxon>
        <taxon>Lentisphaeria</taxon>
        <taxon>Lentisphaerales</taxon>
        <taxon>Lentisphaeraceae</taxon>
        <taxon>Lentisphaera</taxon>
    </lineage>
</organism>
<dbReference type="PANTHER" id="PTHR30222:SF17">
    <property type="entry name" value="SPERMIDINE_PUTRESCINE-BINDING PERIPLASMIC PROTEIN"/>
    <property type="match status" value="1"/>
</dbReference>
<dbReference type="STRING" id="313628.LNTAR_01832"/>
<evidence type="ECO:0000313" key="6">
    <source>
        <dbReference type="Proteomes" id="UP000004947"/>
    </source>
</evidence>
<keyword evidence="2" id="KW-0813">Transport</keyword>
<dbReference type="GO" id="GO:0042597">
    <property type="term" value="C:periplasmic space"/>
    <property type="evidence" value="ECO:0007669"/>
    <property type="project" value="UniProtKB-SubCell"/>
</dbReference>
<name>A6DTK7_9BACT</name>
<sequence>MFFLVSCDQAPTETDSDDVEKKELILYNWEDYTPQNILEQFEKETGIKVVLKEFQTADEQIAVLQSKPDFCDLLMVDVDEAITILEPLKIIEKLDRTRMVVDHEPHALFRDAESYGVPYGIGLLGFAVDKRYVDLAFKDCRFLIADEKFKGKISLLDEPVDIFYMLMNAVGVSMNSENETDHQHAYDFGTRLKKMMPKFQDVYSGLDDLNEGEVWIAMAYSGDTLLYQEDNSNIEFIYSLDRPCVWRDLLCLNMNAPNKENAYKFMEFINSPQVAAEISLQFKSAPAVAGAEKYMDRESLSNPLINMPDSLLKICEKQERVKENNAAINRLYLHLSNQSKGVGDD</sequence>
<dbReference type="EMBL" id="ABCK01000038">
    <property type="protein sequence ID" value="EDM25046.1"/>
    <property type="molecule type" value="Genomic_DNA"/>
</dbReference>
<proteinExistence type="predicted"/>
<dbReference type="CDD" id="cd13590">
    <property type="entry name" value="PBP2_PotD_PotF_like"/>
    <property type="match status" value="1"/>
</dbReference>
<dbReference type="PRINTS" id="PR00909">
    <property type="entry name" value="SPERMDNBNDNG"/>
</dbReference>
<keyword evidence="4" id="KW-0574">Periplasm</keyword>
<reference evidence="5 6" key="1">
    <citation type="journal article" date="2010" name="J. Bacteriol.">
        <title>Genome sequence of Lentisphaera araneosa HTCC2155T, the type species of the order Lentisphaerales in the phylum Lentisphaerae.</title>
        <authorList>
            <person name="Thrash J.C."/>
            <person name="Cho J.C."/>
            <person name="Vergin K.L."/>
            <person name="Morris R.M."/>
            <person name="Giovannoni S.J."/>
        </authorList>
    </citation>
    <scope>NUCLEOTIDE SEQUENCE [LARGE SCALE GENOMIC DNA]</scope>
    <source>
        <strain evidence="5 6">HTCC2155</strain>
    </source>
</reference>
<dbReference type="Gene3D" id="3.40.190.10">
    <property type="entry name" value="Periplasmic binding protein-like II"/>
    <property type="match status" value="2"/>
</dbReference>
<evidence type="ECO:0000256" key="4">
    <source>
        <dbReference type="ARBA" id="ARBA00022764"/>
    </source>
</evidence>
<dbReference type="PANTHER" id="PTHR30222">
    <property type="entry name" value="SPERMIDINE/PUTRESCINE-BINDING PERIPLASMIC PROTEIN"/>
    <property type="match status" value="1"/>
</dbReference>
<dbReference type="GO" id="GO:0015846">
    <property type="term" value="P:polyamine transport"/>
    <property type="evidence" value="ECO:0007669"/>
    <property type="project" value="InterPro"/>
</dbReference>
<dbReference type="AlphaFoldDB" id="A6DTK7"/>
<comment type="subcellular location">
    <subcellularLocation>
        <location evidence="1">Periplasm</location>
    </subcellularLocation>
</comment>
<dbReference type="SUPFAM" id="SSF53850">
    <property type="entry name" value="Periplasmic binding protein-like II"/>
    <property type="match status" value="1"/>
</dbReference>
<evidence type="ECO:0000256" key="1">
    <source>
        <dbReference type="ARBA" id="ARBA00004418"/>
    </source>
</evidence>
<evidence type="ECO:0000256" key="2">
    <source>
        <dbReference type="ARBA" id="ARBA00022448"/>
    </source>
</evidence>
<dbReference type="InterPro" id="IPR006059">
    <property type="entry name" value="SBP"/>
</dbReference>
<dbReference type="Pfam" id="PF13416">
    <property type="entry name" value="SBP_bac_8"/>
    <property type="match status" value="1"/>
</dbReference>
<dbReference type="InterPro" id="IPR001188">
    <property type="entry name" value="Sperm_putr-bd"/>
</dbReference>
<dbReference type="eggNOG" id="COG0687">
    <property type="taxonomic scope" value="Bacteria"/>
</dbReference>
<comment type="caution">
    <text evidence="5">The sequence shown here is derived from an EMBL/GenBank/DDBJ whole genome shotgun (WGS) entry which is preliminary data.</text>
</comment>